<dbReference type="InterPro" id="IPR044738">
    <property type="entry name" value="Atg22"/>
</dbReference>
<feature type="transmembrane region" description="Helical" evidence="9">
    <location>
        <begin position="101"/>
        <end position="122"/>
    </location>
</feature>
<comment type="similarity">
    <text evidence="2 9">Belongs to the ATG22 family.</text>
</comment>
<dbReference type="PANTHER" id="PTHR23519:SF1">
    <property type="entry name" value="AUTOPHAGY-RELATED PROTEIN 22"/>
    <property type="match status" value="1"/>
</dbReference>
<evidence type="ECO:0000256" key="7">
    <source>
        <dbReference type="ARBA" id="ARBA00022989"/>
    </source>
</evidence>
<feature type="transmembrane region" description="Helical" evidence="9">
    <location>
        <begin position="383"/>
        <end position="404"/>
    </location>
</feature>
<evidence type="ECO:0000256" key="6">
    <source>
        <dbReference type="ARBA" id="ARBA00022970"/>
    </source>
</evidence>
<feature type="transmembrane region" description="Helical" evidence="9">
    <location>
        <begin position="162"/>
        <end position="183"/>
    </location>
</feature>
<dbReference type="AlphaFoldDB" id="A0A9P6PYD3"/>
<organism evidence="11 12">
    <name type="scientific">Actinomortierella ambigua</name>
    <dbReference type="NCBI Taxonomy" id="1343610"/>
    <lineage>
        <taxon>Eukaryota</taxon>
        <taxon>Fungi</taxon>
        <taxon>Fungi incertae sedis</taxon>
        <taxon>Mucoromycota</taxon>
        <taxon>Mortierellomycotina</taxon>
        <taxon>Mortierellomycetes</taxon>
        <taxon>Mortierellales</taxon>
        <taxon>Mortierellaceae</taxon>
        <taxon>Actinomortierella</taxon>
    </lineage>
</organism>
<gene>
    <name evidence="11" type="primary">ATG22_3</name>
    <name evidence="11" type="ORF">DFQ27_006711</name>
</gene>
<feature type="transmembrane region" description="Helical" evidence="9">
    <location>
        <begin position="24"/>
        <end position="49"/>
    </location>
</feature>
<dbReference type="InterPro" id="IPR050495">
    <property type="entry name" value="ATG22/LtaA_families"/>
</dbReference>
<evidence type="ECO:0000313" key="12">
    <source>
        <dbReference type="Proteomes" id="UP000807716"/>
    </source>
</evidence>
<keyword evidence="12" id="KW-1185">Reference proteome</keyword>
<evidence type="ECO:0000256" key="3">
    <source>
        <dbReference type="ARBA" id="ARBA00022448"/>
    </source>
</evidence>
<keyword evidence="7 9" id="KW-1133">Transmembrane helix</keyword>
<keyword evidence="3 9" id="KW-0813">Transport</keyword>
<protein>
    <recommendedName>
        <fullName evidence="9">Autophagy-related protein</fullName>
    </recommendedName>
</protein>
<evidence type="ECO:0000256" key="10">
    <source>
        <dbReference type="SAM" id="MobiDB-lite"/>
    </source>
</evidence>
<keyword evidence="9" id="KW-0072">Autophagy</keyword>
<dbReference type="SUPFAM" id="SSF103473">
    <property type="entry name" value="MFS general substrate transporter"/>
    <property type="match status" value="1"/>
</dbReference>
<dbReference type="GO" id="GO:0006914">
    <property type="term" value="P:autophagy"/>
    <property type="evidence" value="ECO:0007669"/>
    <property type="project" value="UniProtKB-KW"/>
</dbReference>
<dbReference type="GO" id="GO:0012505">
    <property type="term" value="C:endomembrane system"/>
    <property type="evidence" value="ECO:0007669"/>
    <property type="project" value="UniProtKB-SubCell"/>
</dbReference>
<evidence type="ECO:0000256" key="2">
    <source>
        <dbReference type="ARBA" id="ARBA00006978"/>
    </source>
</evidence>
<sequence length="575" mass="63866">MPFARTITFSSQPEQPPTSWKERWAFYGFQFATEAYVVVALTSFIPITLEAMARESGRLYPEMTEPCVQHHTNSTSASLDVVSPQRCMLAIGKFYIDTASFALYITSLSVFIQALTVVSISAMADYGSYRKKQLLAFSCLGSVSTMLFGMIPWVWVVALMAVIANVSFGASVVCFNAYLPLLVRHDPAILAREEEIRETEEEIARLGDSYLQDDHQLAAEKEQALFSMRQQLELEKGRLSSDTSSRGFAAGYFGGILMLLVCLFISYKDKSSLRSLKFGIFLSGLWWAIFAFLAGRWLHPRPGRDLVLETPGSNKRQGAPWTALRYVSYSWQRVGSSIVQARKLPNVFAFLIMWIFTSDGYTTITNVALLFAKTSLRMPQSGLILLSLIVPICALLGTLAFPMLQQKLGFDQKQMTLLLLVLLLMVPLYGTLGLVLPFWPKLETTGEMFALATWFGFLVGSIQSYCRSIYGALVPRGQESQFFGLYAITDKGSSWLGPLVVAAITDATHEIRYAFVFLLVLLSLPPPILRWGVDLEQGRLDAEEAARADDAKAAASLRSADDADGSSEHARLLHP</sequence>
<evidence type="ECO:0000256" key="5">
    <source>
        <dbReference type="ARBA" id="ARBA00022692"/>
    </source>
</evidence>
<dbReference type="OrthoDB" id="192733at2759"/>
<feature type="compositionally biased region" description="Basic and acidic residues" evidence="10">
    <location>
        <begin position="566"/>
        <end position="575"/>
    </location>
</feature>
<feature type="transmembrane region" description="Helical" evidence="9">
    <location>
        <begin position="248"/>
        <end position="267"/>
    </location>
</feature>
<reference evidence="11" key="1">
    <citation type="journal article" date="2020" name="Fungal Divers.">
        <title>Resolving the Mortierellaceae phylogeny through synthesis of multi-gene phylogenetics and phylogenomics.</title>
        <authorList>
            <person name="Vandepol N."/>
            <person name="Liber J."/>
            <person name="Desiro A."/>
            <person name="Na H."/>
            <person name="Kennedy M."/>
            <person name="Barry K."/>
            <person name="Grigoriev I.V."/>
            <person name="Miller A.N."/>
            <person name="O'Donnell K."/>
            <person name="Stajich J.E."/>
            <person name="Bonito G."/>
        </authorList>
    </citation>
    <scope>NUCLEOTIDE SEQUENCE</scope>
    <source>
        <strain evidence="11">BC1065</strain>
    </source>
</reference>
<keyword evidence="6 9" id="KW-0029">Amino-acid transport</keyword>
<dbReference type="InterPro" id="IPR036259">
    <property type="entry name" value="MFS_trans_sf"/>
</dbReference>
<feature type="transmembrane region" description="Helical" evidence="9">
    <location>
        <begin position="347"/>
        <end position="371"/>
    </location>
</feature>
<feature type="transmembrane region" description="Helical" evidence="9">
    <location>
        <begin position="451"/>
        <end position="470"/>
    </location>
</feature>
<dbReference type="InterPro" id="IPR024671">
    <property type="entry name" value="Atg22-like"/>
</dbReference>
<keyword evidence="8 9" id="KW-0472">Membrane</keyword>
<evidence type="ECO:0000256" key="4">
    <source>
        <dbReference type="ARBA" id="ARBA00022554"/>
    </source>
</evidence>
<evidence type="ECO:0000313" key="11">
    <source>
        <dbReference type="EMBL" id="KAG0254707.1"/>
    </source>
</evidence>
<comment type="function">
    <text evidence="9">Vacuolar effluxer which mediate the efflux of amino acids resulting from autophagic degradation. The release of autophagic amino acids allows the maintenance of protein synthesis and viability during nitrogen starvation.</text>
</comment>
<accession>A0A9P6PYD3</accession>
<evidence type="ECO:0000256" key="9">
    <source>
        <dbReference type="RuleBase" id="RU363073"/>
    </source>
</evidence>
<comment type="caution">
    <text evidence="11">The sequence shown here is derived from an EMBL/GenBank/DDBJ whole genome shotgun (WGS) entry which is preliminary data.</text>
</comment>
<dbReference type="GO" id="GO:0032974">
    <property type="term" value="P:amino acid transmembrane export from vacuole"/>
    <property type="evidence" value="ECO:0007669"/>
    <property type="project" value="InterPro"/>
</dbReference>
<dbReference type="Pfam" id="PF11700">
    <property type="entry name" value="ATG22"/>
    <property type="match status" value="1"/>
</dbReference>
<comment type="subcellular location">
    <subcellularLocation>
        <location evidence="1">Endomembrane system</location>
        <topology evidence="1">Multi-pass membrane protein</topology>
    </subcellularLocation>
    <subcellularLocation>
        <location evidence="9">Vacuole membrane</location>
        <topology evidence="9">Multi-pass membrane protein</topology>
    </subcellularLocation>
</comment>
<keyword evidence="5 9" id="KW-0812">Transmembrane</keyword>
<keyword evidence="4 9" id="KW-0926">Vacuole</keyword>
<dbReference type="EMBL" id="JAAAJB010000501">
    <property type="protein sequence ID" value="KAG0254707.1"/>
    <property type="molecule type" value="Genomic_DNA"/>
</dbReference>
<proteinExistence type="inferred from homology"/>
<dbReference type="Gene3D" id="1.20.1250.20">
    <property type="entry name" value="MFS general substrate transporter like domains"/>
    <property type="match status" value="1"/>
</dbReference>
<evidence type="ECO:0000256" key="8">
    <source>
        <dbReference type="ARBA" id="ARBA00023136"/>
    </source>
</evidence>
<feature type="region of interest" description="Disordered" evidence="10">
    <location>
        <begin position="552"/>
        <end position="575"/>
    </location>
</feature>
<dbReference type="Proteomes" id="UP000807716">
    <property type="component" value="Unassembled WGS sequence"/>
</dbReference>
<name>A0A9P6PYD3_9FUNG</name>
<dbReference type="GO" id="GO:0005774">
    <property type="term" value="C:vacuolar membrane"/>
    <property type="evidence" value="ECO:0007669"/>
    <property type="project" value="UniProtKB-SubCell"/>
</dbReference>
<dbReference type="CDD" id="cd17483">
    <property type="entry name" value="MFS_Atg22_like"/>
    <property type="match status" value="1"/>
</dbReference>
<feature type="transmembrane region" description="Helical" evidence="9">
    <location>
        <begin position="416"/>
        <end position="439"/>
    </location>
</feature>
<feature type="transmembrane region" description="Helical" evidence="9">
    <location>
        <begin position="511"/>
        <end position="529"/>
    </location>
</feature>
<feature type="transmembrane region" description="Helical" evidence="9">
    <location>
        <begin position="134"/>
        <end position="156"/>
    </location>
</feature>
<feature type="transmembrane region" description="Helical" evidence="9">
    <location>
        <begin position="279"/>
        <end position="298"/>
    </location>
</feature>
<evidence type="ECO:0000256" key="1">
    <source>
        <dbReference type="ARBA" id="ARBA00004127"/>
    </source>
</evidence>
<dbReference type="PANTHER" id="PTHR23519">
    <property type="entry name" value="AUTOPHAGY-RELATED PROTEIN 22"/>
    <property type="match status" value="1"/>
</dbReference>